<evidence type="ECO:0000256" key="6">
    <source>
        <dbReference type="ARBA" id="ARBA00023251"/>
    </source>
</evidence>
<dbReference type="SUPFAM" id="SSF51161">
    <property type="entry name" value="Trimeric LpxA-like enzymes"/>
    <property type="match status" value="1"/>
</dbReference>
<dbReference type="RefSeq" id="WP_377152763.1">
    <property type="nucleotide sequence ID" value="NZ_JBHSAF010000014.1"/>
</dbReference>
<evidence type="ECO:0000256" key="8">
    <source>
        <dbReference type="ARBA" id="ARBA00047633"/>
    </source>
</evidence>
<evidence type="ECO:0000256" key="2">
    <source>
        <dbReference type="ARBA" id="ARBA00013235"/>
    </source>
</evidence>
<dbReference type="Gene3D" id="2.160.10.10">
    <property type="entry name" value="Hexapeptide repeat proteins"/>
    <property type="match status" value="1"/>
</dbReference>
<comment type="caution">
    <text evidence="9">The sequence shown here is derived from an EMBL/GenBank/DDBJ whole genome shotgun (WGS) entry which is preliminary data.</text>
</comment>
<evidence type="ECO:0000256" key="4">
    <source>
        <dbReference type="ARBA" id="ARBA00022679"/>
    </source>
</evidence>
<dbReference type="PANTHER" id="PTHR43300:SF12">
    <property type="entry name" value="CHLORAMPHENICOL ACETYLTRANSFERASE"/>
    <property type="match status" value="1"/>
</dbReference>
<keyword evidence="6" id="KW-0046">Antibiotic resistance</keyword>
<keyword evidence="5" id="KW-0677">Repeat</keyword>
<dbReference type="PANTHER" id="PTHR43300">
    <property type="entry name" value="ACETYLTRANSFERASE"/>
    <property type="match status" value="1"/>
</dbReference>
<keyword evidence="7 9" id="KW-0012">Acyltransferase</keyword>
<dbReference type="Proteomes" id="UP001595692">
    <property type="component" value="Unassembled WGS sequence"/>
</dbReference>
<sequence>MSHPFTHPVPGQLISGQLQHPLVEIGTRTYYRGHAPLSWDALGVRYLDAHPQHNDHLVIGNYCSIGQGCQFLLGGNLGCRTEWISTFAFARSTERIFRDARDGQILAGDTCIGHDVWLGDQVVINPGVTIGNGAVIAHCARVDRDIAPYELVSANPDDPVRLRFSRSQIEILQEIAWWHWSDDQLKGALGWLCSADIDGLYLYWQNRVCKPGSPSRGER</sequence>
<dbReference type="GO" id="GO:0016746">
    <property type="term" value="F:acyltransferase activity"/>
    <property type="evidence" value="ECO:0007669"/>
    <property type="project" value="UniProtKB-KW"/>
</dbReference>
<evidence type="ECO:0000313" key="9">
    <source>
        <dbReference type="EMBL" id="MFC3914167.1"/>
    </source>
</evidence>
<dbReference type="InterPro" id="IPR001451">
    <property type="entry name" value="Hexapep"/>
</dbReference>
<comment type="catalytic activity">
    <reaction evidence="8">
        <text>chloramphenicol + acetyl-CoA = chloramphenicol 3-acetate + CoA</text>
        <dbReference type="Rhea" id="RHEA:18421"/>
        <dbReference type="ChEBI" id="CHEBI:16730"/>
        <dbReference type="ChEBI" id="CHEBI:17698"/>
        <dbReference type="ChEBI" id="CHEBI:57287"/>
        <dbReference type="ChEBI" id="CHEBI:57288"/>
        <dbReference type="EC" id="2.3.1.28"/>
    </reaction>
</comment>
<protein>
    <recommendedName>
        <fullName evidence="3">Chloramphenicol acetyltransferase</fullName>
        <ecNumber evidence="2">2.3.1.28</ecNumber>
    </recommendedName>
</protein>
<evidence type="ECO:0000313" key="10">
    <source>
        <dbReference type="Proteomes" id="UP001595692"/>
    </source>
</evidence>
<organism evidence="9 10">
    <name type="scientific">Pseudaeromonas sharmana</name>
    <dbReference type="NCBI Taxonomy" id="328412"/>
    <lineage>
        <taxon>Bacteria</taxon>
        <taxon>Pseudomonadati</taxon>
        <taxon>Pseudomonadota</taxon>
        <taxon>Gammaproteobacteria</taxon>
        <taxon>Aeromonadales</taxon>
        <taxon>Aeromonadaceae</taxon>
        <taxon>Pseudaeromonas</taxon>
    </lineage>
</organism>
<dbReference type="InterPro" id="IPR018357">
    <property type="entry name" value="Hexapep_transf_CS"/>
</dbReference>
<evidence type="ECO:0000256" key="1">
    <source>
        <dbReference type="ARBA" id="ARBA00007274"/>
    </source>
</evidence>
<dbReference type="EC" id="2.3.1.28" evidence="2"/>
<dbReference type="PROSITE" id="PS00101">
    <property type="entry name" value="HEXAPEP_TRANSFERASES"/>
    <property type="match status" value="1"/>
</dbReference>
<reference evidence="10" key="1">
    <citation type="journal article" date="2019" name="Int. J. Syst. Evol. Microbiol.">
        <title>The Global Catalogue of Microorganisms (GCM) 10K type strain sequencing project: providing services to taxonomists for standard genome sequencing and annotation.</title>
        <authorList>
            <consortium name="The Broad Institute Genomics Platform"/>
            <consortium name="The Broad Institute Genome Sequencing Center for Infectious Disease"/>
            <person name="Wu L."/>
            <person name="Ma J."/>
        </authorList>
    </citation>
    <scope>NUCLEOTIDE SEQUENCE [LARGE SCALE GENOMIC DNA]</scope>
    <source>
        <strain evidence="10">CCUG 54939</strain>
    </source>
</reference>
<proteinExistence type="inferred from homology"/>
<evidence type="ECO:0000256" key="3">
    <source>
        <dbReference type="ARBA" id="ARBA00020291"/>
    </source>
</evidence>
<name>A0ABV8CPM6_9GAMM</name>
<keyword evidence="4 9" id="KW-0808">Transferase</keyword>
<dbReference type="InterPro" id="IPR011004">
    <property type="entry name" value="Trimer_LpxA-like_sf"/>
</dbReference>
<evidence type="ECO:0000256" key="7">
    <source>
        <dbReference type="ARBA" id="ARBA00023315"/>
    </source>
</evidence>
<accession>A0ABV8CPM6</accession>
<dbReference type="EMBL" id="JBHSAF010000014">
    <property type="protein sequence ID" value="MFC3914167.1"/>
    <property type="molecule type" value="Genomic_DNA"/>
</dbReference>
<dbReference type="InterPro" id="IPR050179">
    <property type="entry name" value="Trans_hexapeptide_repeat"/>
</dbReference>
<gene>
    <name evidence="9" type="ORF">ACFOSS_11885</name>
</gene>
<dbReference type="Pfam" id="PF00132">
    <property type="entry name" value="Hexapep"/>
    <property type="match status" value="1"/>
</dbReference>
<keyword evidence="10" id="KW-1185">Reference proteome</keyword>
<evidence type="ECO:0000256" key="5">
    <source>
        <dbReference type="ARBA" id="ARBA00022737"/>
    </source>
</evidence>
<comment type="similarity">
    <text evidence="1">Belongs to the transferase hexapeptide repeat family.</text>
</comment>
<dbReference type="CDD" id="cd03349">
    <property type="entry name" value="LbH_XAT"/>
    <property type="match status" value="1"/>
</dbReference>